<evidence type="ECO:0000256" key="4">
    <source>
        <dbReference type="SAM" id="MobiDB-lite"/>
    </source>
</evidence>
<name>D7L991_ARALL</name>
<dbReference type="Pfam" id="PF00005">
    <property type="entry name" value="ABC_tran"/>
    <property type="match status" value="2"/>
</dbReference>
<organism evidence="7">
    <name type="scientific">Arabidopsis lyrata subsp. lyrata</name>
    <name type="common">Lyre-leaved rock-cress</name>
    <dbReference type="NCBI Taxonomy" id="81972"/>
    <lineage>
        <taxon>Eukaryota</taxon>
        <taxon>Viridiplantae</taxon>
        <taxon>Streptophyta</taxon>
        <taxon>Embryophyta</taxon>
        <taxon>Tracheophyta</taxon>
        <taxon>Spermatophyta</taxon>
        <taxon>Magnoliopsida</taxon>
        <taxon>eudicotyledons</taxon>
        <taxon>Gunneridae</taxon>
        <taxon>Pentapetalae</taxon>
        <taxon>rosids</taxon>
        <taxon>malvids</taxon>
        <taxon>Brassicales</taxon>
        <taxon>Brassicaceae</taxon>
        <taxon>Camelineae</taxon>
        <taxon>Arabidopsis</taxon>
    </lineage>
</organism>
<dbReference type="PROSITE" id="PS50893">
    <property type="entry name" value="ABC_TRANSPORTER_2"/>
    <property type="match status" value="2"/>
</dbReference>
<gene>
    <name evidence="6" type="ORF">ARALYDRAFT_899360</name>
</gene>
<feature type="domain" description="ABC transporter" evidence="5">
    <location>
        <begin position="483"/>
        <end position="708"/>
    </location>
</feature>
<dbReference type="SMART" id="SM00382">
    <property type="entry name" value="AAA"/>
    <property type="match status" value="2"/>
</dbReference>
<keyword evidence="2" id="KW-0547">Nucleotide-binding</keyword>
<feature type="region of interest" description="Disordered" evidence="4">
    <location>
        <begin position="40"/>
        <end position="78"/>
    </location>
</feature>
<dbReference type="FunFam" id="3.40.50.300:FF:000792">
    <property type="entry name" value="ABC transporter F family member 4"/>
    <property type="match status" value="1"/>
</dbReference>
<dbReference type="FunFam" id="3.40.50.300:FF:001124">
    <property type="entry name" value="ABC transporter F family member 4"/>
    <property type="match status" value="1"/>
</dbReference>
<dbReference type="Gramene" id="scaffold_303330.1">
    <property type="protein sequence ID" value="scaffold_303330.1"/>
    <property type="gene ID" value="scaffold_303330.1"/>
</dbReference>
<dbReference type="PROSITE" id="PS00211">
    <property type="entry name" value="ABC_TRANSPORTER_1"/>
    <property type="match status" value="1"/>
</dbReference>
<evidence type="ECO:0000313" key="6">
    <source>
        <dbReference type="EMBL" id="EFH62059.1"/>
    </source>
</evidence>
<proteinExistence type="predicted"/>
<accession>D7L991</accession>
<dbReference type="AlphaFoldDB" id="D7L991"/>
<dbReference type="OrthoDB" id="2110130at2759"/>
<dbReference type="SUPFAM" id="SSF52540">
    <property type="entry name" value="P-loop containing nucleoside triphosphate hydrolases"/>
    <property type="match status" value="2"/>
</dbReference>
<dbReference type="GO" id="GO:0005524">
    <property type="term" value="F:ATP binding"/>
    <property type="evidence" value="ECO:0007669"/>
    <property type="project" value="UniProtKB-KW"/>
</dbReference>
<dbReference type="STRING" id="81972.D7L991"/>
<dbReference type="InterPro" id="IPR003593">
    <property type="entry name" value="AAA+_ATPase"/>
</dbReference>
<sequence>MGKKKSDEIVAIRNGKYTFKDSKKEKISVLAILASMDKKDDKPKINKGSSSRAKTALKVSSYTDDIDYPPNHDQEDEDQGVFAEKQRQMLAMSNQKGKEKKLDFSVTPKTQMKAKGNQFSALLAAEIGKKEALKDDHDAFTVVMGSKTSVLDGEETGDANVKDIKISSFSVSVRGKELLTNASLMISHGKRYGLVGPNGKGKSTLLKLLAWRKIPVPKNIDILLVEQEVVGDGKSALETVVSANEELFKLREEAAALENDDADGEKLAELYERLHMLGSDAAEAQASKILAGLGFTEDMIAGETKLLSGGWRMRISLARALFVRPTLLLLDEPTNHLDLRAVLWLEEYLCRWKNTLVVVSHGVDFLNAVCTDIIHLHDKSLHLYRGNYDAYETGYLQRRKEMNKKSEIFQKRMEAAKRSGNRVEQEKVKAWAKLAAAKEASKRKAKGKTMDDEGPAPEAPRKWSDYKVVLDFPEPTELPRPLLQLIEVSFCYPNKSDFRLSNVDLGIDMGTRVAIVGPNGAGKSTLLNLIAGDLVPTEGEVRRSQKLRIGRYSQHFVDQLSMWETPVEYLLRLYPDQEGCSKQEAVRAKLGKFGLTGENHSTPTAKLSGGQKARVVLTSISMSKPHILLLDEPTNHLDMQTIDALADALDEFKGGVVLVSHDSRLISRVCEDEEKSEIWVVEAGTVTFFRGTFEEYKEELIGEIKAEVDELTCLGC</sequence>
<keyword evidence="3" id="KW-0067">ATP-binding</keyword>
<dbReference type="eggNOG" id="KOG0066">
    <property type="taxonomic scope" value="Eukaryota"/>
</dbReference>
<dbReference type="InterPro" id="IPR017871">
    <property type="entry name" value="ABC_transporter-like_CS"/>
</dbReference>
<dbReference type="PANTHER" id="PTHR19211">
    <property type="entry name" value="ATP-BINDING TRANSPORT PROTEIN-RELATED"/>
    <property type="match status" value="1"/>
</dbReference>
<dbReference type="InterPro" id="IPR027417">
    <property type="entry name" value="P-loop_NTPase"/>
</dbReference>
<evidence type="ECO:0000256" key="2">
    <source>
        <dbReference type="ARBA" id="ARBA00022741"/>
    </source>
</evidence>
<keyword evidence="7" id="KW-1185">Reference proteome</keyword>
<dbReference type="Gene3D" id="3.40.50.300">
    <property type="entry name" value="P-loop containing nucleotide triphosphate hydrolases"/>
    <property type="match status" value="2"/>
</dbReference>
<dbReference type="HOGENOM" id="CLU_000604_36_5_1"/>
<dbReference type="KEGG" id="aly:9321866"/>
<feature type="compositionally biased region" description="Polar residues" evidence="4">
    <location>
        <begin position="47"/>
        <end position="63"/>
    </location>
</feature>
<dbReference type="EMBL" id="GL348715">
    <property type="protein sequence ID" value="EFH62059.1"/>
    <property type="molecule type" value="Genomic_DNA"/>
</dbReference>
<reference evidence="7" key="1">
    <citation type="journal article" date="2011" name="Nat. Genet.">
        <title>The Arabidopsis lyrata genome sequence and the basis of rapid genome size change.</title>
        <authorList>
            <person name="Hu T.T."/>
            <person name="Pattyn P."/>
            <person name="Bakker E.G."/>
            <person name="Cao J."/>
            <person name="Cheng J.-F."/>
            <person name="Clark R.M."/>
            <person name="Fahlgren N."/>
            <person name="Fawcett J.A."/>
            <person name="Grimwood J."/>
            <person name="Gundlach H."/>
            <person name="Haberer G."/>
            <person name="Hollister J.D."/>
            <person name="Ossowski S."/>
            <person name="Ottilar R.P."/>
            <person name="Salamov A.A."/>
            <person name="Schneeberger K."/>
            <person name="Spannagl M."/>
            <person name="Wang X."/>
            <person name="Yang L."/>
            <person name="Nasrallah M.E."/>
            <person name="Bergelson J."/>
            <person name="Carrington J.C."/>
            <person name="Gaut B.S."/>
            <person name="Schmutz J."/>
            <person name="Mayer K.F.X."/>
            <person name="Van de Peer Y."/>
            <person name="Grigoriev I.V."/>
            <person name="Nordborg M."/>
            <person name="Weigel D."/>
            <person name="Guo Y.-L."/>
        </authorList>
    </citation>
    <scope>NUCLEOTIDE SEQUENCE [LARGE SCALE GENOMIC DNA]</scope>
    <source>
        <strain evidence="7">cv. MN47</strain>
    </source>
</reference>
<dbReference type="Proteomes" id="UP000008694">
    <property type="component" value="Unassembled WGS sequence"/>
</dbReference>
<dbReference type="InterPro" id="IPR050611">
    <property type="entry name" value="ABCF"/>
</dbReference>
<evidence type="ECO:0000256" key="1">
    <source>
        <dbReference type="ARBA" id="ARBA00022737"/>
    </source>
</evidence>
<dbReference type="PANTHER" id="PTHR19211:SF14">
    <property type="entry name" value="ATP-BINDING CASSETTE SUB-FAMILY F MEMBER 1"/>
    <property type="match status" value="1"/>
</dbReference>
<evidence type="ECO:0000259" key="5">
    <source>
        <dbReference type="PROSITE" id="PS50893"/>
    </source>
</evidence>
<keyword evidence="1" id="KW-0677">Repeat</keyword>
<dbReference type="InterPro" id="IPR003439">
    <property type="entry name" value="ABC_transporter-like_ATP-bd"/>
</dbReference>
<evidence type="ECO:0000256" key="3">
    <source>
        <dbReference type="ARBA" id="ARBA00022840"/>
    </source>
</evidence>
<feature type="domain" description="ABC transporter" evidence="5">
    <location>
        <begin position="164"/>
        <end position="410"/>
    </location>
</feature>
<dbReference type="CDD" id="cd03221">
    <property type="entry name" value="ABCF_EF-3"/>
    <property type="match status" value="2"/>
</dbReference>
<dbReference type="GO" id="GO:0016887">
    <property type="term" value="F:ATP hydrolysis activity"/>
    <property type="evidence" value="ECO:0007669"/>
    <property type="project" value="InterPro"/>
</dbReference>
<evidence type="ECO:0000313" key="7">
    <source>
        <dbReference type="Proteomes" id="UP000008694"/>
    </source>
</evidence>
<protein>
    <recommendedName>
        <fullName evidence="5">ABC transporter domain-containing protein</fullName>
    </recommendedName>
</protein>